<feature type="region of interest" description="Disordered" evidence="1">
    <location>
        <begin position="112"/>
        <end position="146"/>
    </location>
</feature>
<evidence type="ECO:0000313" key="2">
    <source>
        <dbReference type="EMBL" id="MEQ2158165.1"/>
    </source>
</evidence>
<comment type="caution">
    <text evidence="2">The sequence shown here is derived from an EMBL/GenBank/DDBJ whole genome shotgun (WGS) entry which is preliminary data.</text>
</comment>
<feature type="compositionally biased region" description="Polar residues" evidence="1">
    <location>
        <begin position="136"/>
        <end position="146"/>
    </location>
</feature>
<gene>
    <name evidence="2" type="ORF">GOODEAATRI_009402</name>
</gene>
<sequence>MVGHTSLLIVTKECCCCTSGCVNKRNSHALLWGACTKMGGLTNLCDTPILTRGRVICSRPEKQGPSPSTSQENRAFSSQGLDFENEGEAIWSSGHPSQDGCRTGARRLWRFPSSLSQKQPHPAPLTLGQPDKLPVKSSSLEVKCNN</sequence>
<keyword evidence="3" id="KW-1185">Reference proteome</keyword>
<dbReference type="Proteomes" id="UP001476798">
    <property type="component" value="Unassembled WGS sequence"/>
</dbReference>
<reference evidence="2 3" key="1">
    <citation type="submission" date="2021-06" db="EMBL/GenBank/DDBJ databases">
        <authorList>
            <person name="Palmer J.M."/>
        </authorList>
    </citation>
    <scope>NUCLEOTIDE SEQUENCE [LARGE SCALE GENOMIC DNA]</scope>
    <source>
        <strain evidence="2 3">GA_2019</strain>
        <tissue evidence="2">Muscle</tissue>
    </source>
</reference>
<evidence type="ECO:0000256" key="1">
    <source>
        <dbReference type="SAM" id="MobiDB-lite"/>
    </source>
</evidence>
<organism evidence="2 3">
    <name type="scientific">Goodea atripinnis</name>
    <dbReference type="NCBI Taxonomy" id="208336"/>
    <lineage>
        <taxon>Eukaryota</taxon>
        <taxon>Metazoa</taxon>
        <taxon>Chordata</taxon>
        <taxon>Craniata</taxon>
        <taxon>Vertebrata</taxon>
        <taxon>Euteleostomi</taxon>
        <taxon>Actinopterygii</taxon>
        <taxon>Neopterygii</taxon>
        <taxon>Teleostei</taxon>
        <taxon>Neoteleostei</taxon>
        <taxon>Acanthomorphata</taxon>
        <taxon>Ovalentaria</taxon>
        <taxon>Atherinomorphae</taxon>
        <taxon>Cyprinodontiformes</taxon>
        <taxon>Goodeidae</taxon>
        <taxon>Goodea</taxon>
    </lineage>
</organism>
<evidence type="ECO:0000313" key="3">
    <source>
        <dbReference type="Proteomes" id="UP001476798"/>
    </source>
</evidence>
<dbReference type="EMBL" id="JAHRIO010000524">
    <property type="protein sequence ID" value="MEQ2158165.1"/>
    <property type="molecule type" value="Genomic_DNA"/>
</dbReference>
<feature type="region of interest" description="Disordered" evidence="1">
    <location>
        <begin position="58"/>
        <end position="79"/>
    </location>
</feature>
<protein>
    <submittedName>
        <fullName evidence="2">Uncharacterized protein</fullName>
    </submittedName>
</protein>
<accession>A0ABV0MGF1</accession>
<proteinExistence type="predicted"/>
<feature type="compositionally biased region" description="Polar residues" evidence="1">
    <location>
        <begin position="65"/>
        <end position="79"/>
    </location>
</feature>
<name>A0ABV0MGF1_9TELE</name>